<name>A0A9N9EVA8_9GLOM</name>
<evidence type="ECO:0000313" key="2">
    <source>
        <dbReference type="Proteomes" id="UP000789570"/>
    </source>
</evidence>
<keyword evidence="2" id="KW-1185">Reference proteome</keyword>
<dbReference type="EMBL" id="CAJVPQ010007165">
    <property type="protein sequence ID" value="CAG8693686.1"/>
    <property type="molecule type" value="Genomic_DNA"/>
</dbReference>
<organism evidence="1 2">
    <name type="scientific">Funneliformis caledonium</name>
    <dbReference type="NCBI Taxonomy" id="1117310"/>
    <lineage>
        <taxon>Eukaryota</taxon>
        <taxon>Fungi</taxon>
        <taxon>Fungi incertae sedis</taxon>
        <taxon>Mucoromycota</taxon>
        <taxon>Glomeromycotina</taxon>
        <taxon>Glomeromycetes</taxon>
        <taxon>Glomerales</taxon>
        <taxon>Glomeraceae</taxon>
        <taxon>Funneliformis</taxon>
    </lineage>
</organism>
<protein>
    <submittedName>
        <fullName evidence="1">17056_t:CDS:1</fullName>
    </submittedName>
</protein>
<comment type="caution">
    <text evidence="1">The sequence shown here is derived from an EMBL/GenBank/DDBJ whole genome shotgun (WGS) entry which is preliminary data.</text>
</comment>
<gene>
    <name evidence="1" type="ORF">FCALED_LOCUS13101</name>
</gene>
<sequence>MIRRETSKVRRRFGLNFLSELTESAWTFSRNGLVESAWTFSRNGLVISFLWESAWTFSRNGFVESAWTFLETDSWNQFGLSLETDSWNRLGLSFKSAWTFSCDKLLWKSAWAFSRNRLAFNIEEMICKITNYKVFGELPLQRTSV</sequence>
<dbReference type="AlphaFoldDB" id="A0A9N9EVA8"/>
<evidence type="ECO:0000313" key="1">
    <source>
        <dbReference type="EMBL" id="CAG8693686.1"/>
    </source>
</evidence>
<accession>A0A9N9EVA8</accession>
<dbReference type="Proteomes" id="UP000789570">
    <property type="component" value="Unassembled WGS sequence"/>
</dbReference>
<feature type="non-terminal residue" evidence="1">
    <location>
        <position position="145"/>
    </location>
</feature>
<reference evidence="1" key="1">
    <citation type="submission" date="2021-06" db="EMBL/GenBank/DDBJ databases">
        <authorList>
            <person name="Kallberg Y."/>
            <person name="Tangrot J."/>
            <person name="Rosling A."/>
        </authorList>
    </citation>
    <scope>NUCLEOTIDE SEQUENCE</scope>
    <source>
        <strain evidence="1">UK204</strain>
    </source>
</reference>
<proteinExistence type="predicted"/>